<evidence type="ECO:0000313" key="3">
    <source>
        <dbReference type="Proteomes" id="UP000324800"/>
    </source>
</evidence>
<name>A0A5J4VSG7_9EUKA</name>
<evidence type="ECO:0000313" key="2">
    <source>
        <dbReference type="EMBL" id="KAA6385359.1"/>
    </source>
</evidence>
<organism evidence="2 3">
    <name type="scientific">Streblomastix strix</name>
    <dbReference type="NCBI Taxonomy" id="222440"/>
    <lineage>
        <taxon>Eukaryota</taxon>
        <taxon>Metamonada</taxon>
        <taxon>Preaxostyla</taxon>
        <taxon>Oxymonadida</taxon>
        <taxon>Streblomastigidae</taxon>
        <taxon>Streblomastix</taxon>
    </lineage>
</organism>
<comment type="caution">
    <text evidence="2">The sequence shown here is derived from an EMBL/GenBank/DDBJ whole genome shotgun (WGS) entry which is preliminary data.</text>
</comment>
<reference evidence="2 3" key="1">
    <citation type="submission" date="2019-03" db="EMBL/GenBank/DDBJ databases">
        <title>Single cell metagenomics reveals metabolic interactions within the superorganism composed of flagellate Streblomastix strix and complex community of Bacteroidetes bacteria on its surface.</title>
        <authorList>
            <person name="Treitli S.C."/>
            <person name="Kolisko M."/>
            <person name="Husnik F."/>
            <person name="Keeling P."/>
            <person name="Hampl V."/>
        </authorList>
    </citation>
    <scope>NUCLEOTIDE SEQUENCE [LARGE SCALE GENOMIC DNA]</scope>
    <source>
        <strain evidence="2">ST1C</strain>
    </source>
</reference>
<gene>
    <name evidence="2" type="ORF">EZS28_019115</name>
</gene>
<sequence>MNGKRSESVGPQRLRIANLPYSKQFLDHFTFLAEKQADKVRPYPRAVSIGSKTKNNGNQKPLILYQKGNEDSNTNINDHIQALSPKSYNNSELNQKQQQQEQEISVRISNLKYQSYRNRTNNLDDKRSRQLITDERRGLQKNQLNQRNKEIDKLKEWRIQTQNAIKDAQYNLQELLKETKLLQNRLHTAEDEVSLIEFRRDQTIDKITIIKDEQDKVQNRNRVNSDTVGLILNTLNLTTAQVSHLHVGISEELASFGSQLRDACQQTRNIARVAQLNIDQGNNKNNIEGLKESNSMPEESDWKVVRTNEDETEIEYIGFDKER</sequence>
<proteinExistence type="predicted"/>
<accession>A0A5J4VSG7</accession>
<dbReference type="AlphaFoldDB" id="A0A5J4VSG7"/>
<protein>
    <submittedName>
        <fullName evidence="2">Uncharacterized protein</fullName>
    </submittedName>
</protein>
<dbReference type="Proteomes" id="UP000324800">
    <property type="component" value="Unassembled WGS sequence"/>
</dbReference>
<keyword evidence="1" id="KW-0175">Coiled coil</keyword>
<feature type="non-terminal residue" evidence="2">
    <location>
        <position position="323"/>
    </location>
</feature>
<evidence type="ECO:0000256" key="1">
    <source>
        <dbReference type="SAM" id="Coils"/>
    </source>
</evidence>
<dbReference type="EMBL" id="SNRW01005299">
    <property type="protein sequence ID" value="KAA6385359.1"/>
    <property type="molecule type" value="Genomic_DNA"/>
</dbReference>
<feature type="coiled-coil region" evidence="1">
    <location>
        <begin position="158"/>
        <end position="192"/>
    </location>
</feature>